<comment type="subunit">
    <text evidence="3">Homodimer.</text>
</comment>
<reference evidence="13 14" key="1">
    <citation type="journal article" date="2011" name="Genome Biol. Evol.">
        <title>Reductive evolution of bacterial genome in insect gut environment.</title>
        <authorList>
            <person name="Nikoh N."/>
            <person name="Hosokawa T."/>
            <person name="Ohshima K."/>
            <person name="Hattori M."/>
            <person name="Fukatsu T."/>
        </authorList>
    </citation>
    <scope>NUCLEOTIDE SEQUENCE [LARGE SCALE GENOMIC DNA]</scope>
    <source>
        <strain evidence="13 14">Mpkobe</strain>
    </source>
</reference>
<evidence type="ECO:0000256" key="12">
    <source>
        <dbReference type="NCBIfam" id="TIGR03461"/>
    </source>
</evidence>
<dbReference type="OrthoDB" id="9805628at2"/>
<dbReference type="InterPro" id="IPR001544">
    <property type="entry name" value="Aminotrans_IV"/>
</dbReference>
<proteinExistence type="inferred from homology"/>
<dbReference type="KEGG" id="icp:ICMP_368"/>
<keyword evidence="5" id="KW-0289">Folate biosynthesis</keyword>
<dbReference type="InterPro" id="IPR043131">
    <property type="entry name" value="BCAT-like_N"/>
</dbReference>
<dbReference type="EMBL" id="AP010872">
    <property type="protein sequence ID" value="BAH83221.1"/>
    <property type="molecule type" value="Genomic_DNA"/>
</dbReference>
<name>C5WD15_9ENTR</name>
<evidence type="ECO:0000256" key="7">
    <source>
        <dbReference type="ARBA" id="ARBA00035633"/>
    </source>
</evidence>
<dbReference type="PANTHER" id="PTHR42743:SF2">
    <property type="entry name" value="AMINODEOXYCHORISMATE LYASE"/>
    <property type="match status" value="1"/>
</dbReference>
<dbReference type="NCBIfam" id="NF004761">
    <property type="entry name" value="PRK06092.1"/>
    <property type="match status" value="1"/>
</dbReference>
<dbReference type="STRING" id="476281.ICMP_368"/>
<dbReference type="EC" id="4.1.3.38" evidence="8 12"/>
<comment type="similarity">
    <text evidence="2">Belongs to the class-IV pyridoxal-phosphate-dependent aminotransferase family.</text>
</comment>
<evidence type="ECO:0000313" key="13">
    <source>
        <dbReference type="EMBL" id="BAH83221.1"/>
    </source>
</evidence>
<dbReference type="InterPro" id="IPR036038">
    <property type="entry name" value="Aminotransferase-like"/>
</dbReference>
<comment type="function">
    <text evidence="10">Involved in the biosynthesis of p-aminobenzoate (PABA), a precursor of tetrahydrofolate. Converts 4-amino-4-deoxychorismate into 4-aminobenzoate (PABA) and pyruvate.</text>
</comment>
<evidence type="ECO:0000256" key="11">
    <source>
        <dbReference type="ARBA" id="ARBA00069174"/>
    </source>
</evidence>
<dbReference type="GO" id="GO:0008153">
    <property type="term" value="P:4-aminobenzoate biosynthetic process"/>
    <property type="evidence" value="ECO:0007669"/>
    <property type="project" value="UniProtKB-UniRule"/>
</dbReference>
<evidence type="ECO:0000256" key="5">
    <source>
        <dbReference type="ARBA" id="ARBA00022909"/>
    </source>
</evidence>
<protein>
    <recommendedName>
        <fullName evidence="11 12">Aminodeoxychorismate lyase</fullName>
        <ecNumber evidence="8 12">4.1.3.38</ecNumber>
    </recommendedName>
</protein>
<dbReference type="RefSeq" id="WP_041069335.1">
    <property type="nucleotide sequence ID" value="NZ_AP010872.1"/>
</dbReference>
<organism evidence="13 14">
    <name type="scientific">Candidatus Ishikawaella capsulata Mpkobe</name>
    <dbReference type="NCBI Taxonomy" id="476281"/>
    <lineage>
        <taxon>Bacteria</taxon>
        <taxon>Pseudomonadati</taxon>
        <taxon>Pseudomonadota</taxon>
        <taxon>Gammaproteobacteria</taxon>
        <taxon>Enterobacterales</taxon>
        <taxon>Enterobacteriaceae</taxon>
        <taxon>Candidatus Ishikawella</taxon>
    </lineage>
</organism>
<evidence type="ECO:0000256" key="10">
    <source>
        <dbReference type="ARBA" id="ARBA00054027"/>
    </source>
</evidence>
<keyword evidence="6 13" id="KW-0456">Lyase</keyword>
<dbReference type="SUPFAM" id="SSF56752">
    <property type="entry name" value="D-aminoacid aminotransferase-like PLP-dependent enzymes"/>
    <property type="match status" value="1"/>
</dbReference>
<accession>C5WD15</accession>
<evidence type="ECO:0000313" key="14">
    <source>
        <dbReference type="Proteomes" id="UP000061704"/>
    </source>
</evidence>
<dbReference type="Gene3D" id="3.30.470.10">
    <property type="match status" value="1"/>
</dbReference>
<keyword evidence="4" id="KW-0663">Pyridoxal phosphate</keyword>
<evidence type="ECO:0000256" key="1">
    <source>
        <dbReference type="ARBA" id="ARBA00001933"/>
    </source>
</evidence>
<dbReference type="PANTHER" id="PTHR42743">
    <property type="entry name" value="AMINO-ACID AMINOTRANSFERASE"/>
    <property type="match status" value="1"/>
</dbReference>
<keyword evidence="14" id="KW-1185">Reference proteome</keyword>
<evidence type="ECO:0000256" key="8">
    <source>
        <dbReference type="ARBA" id="ARBA00035676"/>
    </source>
</evidence>
<evidence type="ECO:0000256" key="6">
    <source>
        <dbReference type="ARBA" id="ARBA00023239"/>
    </source>
</evidence>
<comment type="pathway">
    <text evidence="7">Cofactor biosynthesis; tetrahydrofolate biosynthesis; 4-aminobenzoate from chorismate: step 2/2.</text>
</comment>
<dbReference type="NCBIfam" id="TIGR03461">
    <property type="entry name" value="pabC_Proteo"/>
    <property type="match status" value="1"/>
</dbReference>
<gene>
    <name evidence="13" type="primary">pabC</name>
    <name evidence="13" type="ORF">ICMP_368</name>
</gene>
<dbReference type="InterPro" id="IPR050571">
    <property type="entry name" value="Class-IV_PLP-Dep_Aminotrnsfr"/>
</dbReference>
<dbReference type="Gene3D" id="3.20.10.10">
    <property type="entry name" value="D-amino Acid Aminotransferase, subunit A, domain 2"/>
    <property type="match status" value="1"/>
</dbReference>
<dbReference type="CDD" id="cd01559">
    <property type="entry name" value="ADCL_like"/>
    <property type="match status" value="1"/>
</dbReference>
<dbReference type="HOGENOM" id="CLU_020844_2_1_6"/>
<dbReference type="Pfam" id="PF01063">
    <property type="entry name" value="Aminotran_4"/>
    <property type="match status" value="1"/>
</dbReference>
<dbReference type="GO" id="GO:0046656">
    <property type="term" value="P:folic acid biosynthetic process"/>
    <property type="evidence" value="ECO:0007669"/>
    <property type="project" value="UniProtKB-KW"/>
</dbReference>
<comment type="catalytic activity">
    <reaction evidence="9">
        <text>4-amino-4-deoxychorismate = 4-aminobenzoate + pyruvate + H(+)</text>
        <dbReference type="Rhea" id="RHEA:16201"/>
        <dbReference type="ChEBI" id="CHEBI:15361"/>
        <dbReference type="ChEBI" id="CHEBI:15378"/>
        <dbReference type="ChEBI" id="CHEBI:17836"/>
        <dbReference type="ChEBI" id="CHEBI:58406"/>
        <dbReference type="EC" id="4.1.3.38"/>
    </reaction>
</comment>
<dbReference type="GO" id="GO:0005829">
    <property type="term" value="C:cytosol"/>
    <property type="evidence" value="ECO:0007669"/>
    <property type="project" value="TreeGrafter"/>
</dbReference>
<sequence length="267" mass="30098">MWIENKKIQWINIRDRAVQFGDGCFTTAAVINGNVRQITAHLTRLKQACNRLIIKFSDWQKLETEMKLTAAYHNKAVLKVIISRGIGAYGYSPSKCNETTCILSLLPFPSYTNLRDQGVKLVLSPVKLARNPLLAGIKHLNRLEQVMISSYIDLHDDADEALVLDTQGKVIECCTANIFWRTGNDIFTTCLANAGVDGTMRRFLLNEMEHLGKICKIVSVEIESLISADEIIICNALMPILPVIKLEDRIYDSRELFNLLVDICKKA</sequence>
<dbReference type="InterPro" id="IPR017824">
    <property type="entry name" value="Aminodeoxychorismate_lyase_IV"/>
</dbReference>
<evidence type="ECO:0000256" key="4">
    <source>
        <dbReference type="ARBA" id="ARBA00022898"/>
    </source>
</evidence>
<dbReference type="FunFam" id="3.20.10.10:FF:000002">
    <property type="entry name" value="D-alanine aminotransferase"/>
    <property type="match status" value="1"/>
</dbReference>
<comment type="cofactor">
    <cofactor evidence="1">
        <name>pyridoxal 5'-phosphate</name>
        <dbReference type="ChEBI" id="CHEBI:597326"/>
    </cofactor>
</comment>
<evidence type="ECO:0000256" key="9">
    <source>
        <dbReference type="ARBA" id="ARBA00049529"/>
    </source>
</evidence>
<dbReference type="GO" id="GO:0008696">
    <property type="term" value="F:4-amino-4-deoxychorismate lyase activity"/>
    <property type="evidence" value="ECO:0007669"/>
    <property type="project" value="UniProtKB-UniRule"/>
</dbReference>
<dbReference type="InterPro" id="IPR043132">
    <property type="entry name" value="BCAT-like_C"/>
</dbReference>
<evidence type="ECO:0000256" key="3">
    <source>
        <dbReference type="ARBA" id="ARBA00011738"/>
    </source>
</evidence>
<evidence type="ECO:0000256" key="2">
    <source>
        <dbReference type="ARBA" id="ARBA00009320"/>
    </source>
</evidence>
<dbReference type="AlphaFoldDB" id="C5WD15"/>
<dbReference type="GO" id="GO:0030170">
    <property type="term" value="F:pyridoxal phosphate binding"/>
    <property type="evidence" value="ECO:0007669"/>
    <property type="project" value="InterPro"/>
</dbReference>
<dbReference type="Proteomes" id="UP000061704">
    <property type="component" value="Chromosome"/>
</dbReference>